<keyword evidence="10" id="KW-1185">Reference proteome</keyword>
<evidence type="ECO:0000256" key="2">
    <source>
        <dbReference type="ARBA" id="ARBA00006661"/>
    </source>
</evidence>
<dbReference type="GO" id="GO:0006310">
    <property type="term" value="P:DNA recombination"/>
    <property type="evidence" value="ECO:0007669"/>
    <property type="project" value="UniProtKB-KW"/>
</dbReference>
<evidence type="ECO:0000256" key="8">
    <source>
        <dbReference type="SAM" id="MobiDB-lite"/>
    </source>
</evidence>
<sequence>RSPKNSPKTKRRRSPKPVPIGDQTADSAILHYEPTQTPIVQPAAKKPRAKRKKAIEDEFGEKWESDLRTRIMDDWDLYQRILRYEPIHFDTFLRIAGGDNKCSGRFRVQLRDFLDKQAISFHGETIRNRR</sequence>
<evidence type="ECO:0000256" key="4">
    <source>
        <dbReference type="ARBA" id="ARBA00023172"/>
    </source>
</evidence>
<dbReference type="GO" id="GO:0006281">
    <property type="term" value="P:DNA repair"/>
    <property type="evidence" value="ECO:0007669"/>
    <property type="project" value="UniProtKB-KW"/>
</dbReference>
<dbReference type="Proteomes" id="UP001295794">
    <property type="component" value="Unassembled WGS sequence"/>
</dbReference>
<keyword evidence="3" id="KW-0227">DNA damage</keyword>
<reference evidence="9" key="1">
    <citation type="submission" date="2023-11" db="EMBL/GenBank/DDBJ databases">
        <authorList>
            <person name="De Vega J J."/>
            <person name="De Vega J J."/>
        </authorList>
    </citation>
    <scope>NUCLEOTIDE SEQUENCE</scope>
</reference>
<comment type="caution">
    <text evidence="9">The sequence shown here is derived from an EMBL/GenBank/DDBJ whole genome shotgun (WGS) entry which is preliminary data.</text>
</comment>
<feature type="non-terminal residue" evidence="9">
    <location>
        <position position="1"/>
    </location>
</feature>
<dbReference type="GO" id="GO:0033557">
    <property type="term" value="C:Slx1-Slx4 complex"/>
    <property type="evidence" value="ECO:0007669"/>
    <property type="project" value="InterPro"/>
</dbReference>
<feature type="compositionally biased region" description="Basic residues" evidence="8">
    <location>
        <begin position="1"/>
        <end position="15"/>
    </location>
</feature>
<organism evidence="9 10">
    <name type="scientific">Mycena citricolor</name>
    <dbReference type="NCBI Taxonomy" id="2018698"/>
    <lineage>
        <taxon>Eukaryota</taxon>
        <taxon>Fungi</taxon>
        <taxon>Dikarya</taxon>
        <taxon>Basidiomycota</taxon>
        <taxon>Agaricomycotina</taxon>
        <taxon>Agaricomycetes</taxon>
        <taxon>Agaricomycetidae</taxon>
        <taxon>Agaricales</taxon>
        <taxon>Marasmiineae</taxon>
        <taxon>Mycenaceae</taxon>
        <taxon>Mycena</taxon>
    </lineage>
</organism>
<proteinExistence type="inferred from homology"/>
<dbReference type="AlphaFoldDB" id="A0AAD2HIE9"/>
<evidence type="ECO:0000256" key="7">
    <source>
        <dbReference type="ARBA" id="ARBA00029496"/>
    </source>
</evidence>
<keyword evidence="4" id="KW-0233">DNA recombination</keyword>
<name>A0AAD2HIE9_9AGAR</name>
<evidence type="ECO:0000256" key="3">
    <source>
        <dbReference type="ARBA" id="ARBA00022763"/>
    </source>
</evidence>
<evidence type="ECO:0000256" key="6">
    <source>
        <dbReference type="ARBA" id="ARBA00023242"/>
    </source>
</evidence>
<feature type="region of interest" description="Disordered" evidence="8">
    <location>
        <begin position="1"/>
        <end position="26"/>
    </location>
</feature>
<dbReference type="GO" id="GO:0006260">
    <property type="term" value="P:DNA replication"/>
    <property type="evidence" value="ECO:0007669"/>
    <property type="project" value="InterPro"/>
</dbReference>
<evidence type="ECO:0000256" key="1">
    <source>
        <dbReference type="ARBA" id="ARBA00004123"/>
    </source>
</evidence>
<protein>
    <recommendedName>
        <fullName evidence="7">Structure-specific endonuclease subunit SLX4</fullName>
    </recommendedName>
</protein>
<evidence type="ECO:0000313" key="9">
    <source>
        <dbReference type="EMBL" id="CAK5275405.1"/>
    </source>
</evidence>
<evidence type="ECO:0000256" key="5">
    <source>
        <dbReference type="ARBA" id="ARBA00023204"/>
    </source>
</evidence>
<evidence type="ECO:0000313" key="10">
    <source>
        <dbReference type="Proteomes" id="UP001295794"/>
    </source>
</evidence>
<comment type="subcellular location">
    <subcellularLocation>
        <location evidence="1">Nucleus</location>
    </subcellularLocation>
</comment>
<comment type="similarity">
    <text evidence="2">Belongs to the SLX4 family.</text>
</comment>
<gene>
    <name evidence="9" type="ORF">MYCIT1_LOCUS23116</name>
</gene>
<keyword evidence="5" id="KW-0234">DNA repair</keyword>
<accession>A0AAD2HIE9</accession>
<dbReference type="Pfam" id="PF09494">
    <property type="entry name" value="Slx4"/>
    <property type="match status" value="1"/>
</dbReference>
<dbReference type="InterPro" id="IPR018574">
    <property type="entry name" value="Structure-sp_endonuc_su_Slx4"/>
</dbReference>
<dbReference type="EMBL" id="CAVNYO010000405">
    <property type="protein sequence ID" value="CAK5275405.1"/>
    <property type="molecule type" value="Genomic_DNA"/>
</dbReference>
<keyword evidence="6" id="KW-0539">Nucleus</keyword>